<keyword evidence="2" id="KW-1185">Reference proteome</keyword>
<reference evidence="2" key="1">
    <citation type="journal article" date="2019" name="Int. J. Syst. Evol. Microbiol.">
        <title>The Global Catalogue of Microorganisms (GCM) 10K type strain sequencing project: providing services to taxonomists for standard genome sequencing and annotation.</title>
        <authorList>
            <consortium name="The Broad Institute Genomics Platform"/>
            <consortium name="The Broad Institute Genome Sequencing Center for Infectious Disease"/>
            <person name="Wu L."/>
            <person name="Ma J."/>
        </authorList>
    </citation>
    <scope>NUCLEOTIDE SEQUENCE [LARGE SCALE GENOMIC DNA]</scope>
    <source>
        <strain evidence="2">JCM 13250</strain>
    </source>
</reference>
<proteinExistence type="predicted"/>
<protein>
    <recommendedName>
        <fullName evidence="3">DUF4034 domain-containing protein</fullName>
    </recommendedName>
</protein>
<gene>
    <name evidence="1" type="ORF">GCM10009682_25930</name>
</gene>
<evidence type="ECO:0000313" key="1">
    <source>
        <dbReference type="EMBL" id="GAA1802863.1"/>
    </source>
</evidence>
<sequence length="325" mass="35999">MLGLFRRPPAPDQDFAQADLELRRARDRALSGDWLAARELLAATGRDWELRGRRLAALGDAAEDSPRWLNSWEATAPDDPTVAILRADALLGQAGSARGSASARNTSPEQFAEFHRLSALAADASKRAIALNPDDPYPWVTRMSTNFAGGEHADFHRAMDEAVRRDPVNFEAHLSAVSFLCAKWYGSHEQMFAAARGPAAAAPAGSPVVMLPLLAHFEYALREYGFDSRSESLTAKRSYFHRPEVIAEIQACAAKWRGAGEPRLTGRGITVRHWLALANFLGEHDRKGTRVLLDQIGPYLGSTPAYGYFWMRQVEGFHTVWKWAN</sequence>
<dbReference type="Proteomes" id="UP001500218">
    <property type="component" value="Unassembled WGS sequence"/>
</dbReference>
<comment type="caution">
    <text evidence="1">The sequence shown here is derived from an EMBL/GenBank/DDBJ whole genome shotgun (WGS) entry which is preliminary data.</text>
</comment>
<organism evidence="1 2">
    <name type="scientific">Luedemannella flava</name>
    <dbReference type="NCBI Taxonomy" id="349316"/>
    <lineage>
        <taxon>Bacteria</taxon>
        <taxon>Bacillati</taxon>
        <taxon>Actinomycetota</taxon>
        <taxon>Actinomycetes</taxon>
        <taxon>Micromonosporales</taxon>
        <taxon>Micromonosporaceae</taxon>
        <taxon>Luedemannella</taxon>
    </lineage>
</organism>
<evidence type="ECO:0000313" key="2">
    <source>
        <dbReference type="Proteomes" id="UP001500218"/>
    </source>
</evidence>
<dbReference type="RefSeq" id="WP_344130088.1">
    <property type="nucleotide sequence ID" value="NZ_BAAALT010000065.1"/>
</dbReference>
<accession>A0ABP4YAD3</accession>
<evidence type="ECO:0008006" key="3">
    <source>
        <dbReference type="Google" id="ProtNLM"/>
    </source>
</evidence>
<name>A0ABP4YAD3_9ACTN</name>
<dbReference type="EMBL" id="BAAALT010000065">
    <property type="protein sequence ID" value="GAA1802863.1"/>
    <property type="molecule type" value="Genomic_DNA"/>
</dbReference>